<organism evidence="2 3">
    <name type="scientific">Magnetovibrio blakemorei</name>
    <dbReference type="NCBI Taxonomy" id="28181"/>
    <lineage>
        <taxon>Bacteria</taxon>
        <taxon>Pseudomonadati</taxon>
        <taxon>Pseudomonadota</taxon>
        <taxon>Alphaproteobacteria</taxon>
        <taxon>Rhodospirillales</taxon>
        <taxon>Magnetovibrionaceae</taxon>
        <taxon>Magnetovibrio</taxon>
    </lineage>
</organism>
<name>A0A1E5Q6Q2_9PROT</name>
<dbReference type="EMBL" id="MCGG01000031">
    <property type="protein sequence ID" value="OEJ66563.1"/>
    <property type="molecule type" value="Genomic_DNA"/>
</dbReference>
<sequence>MIVLPQVKTRKVCGMEGAVSKTVIYKGRKKDSRAVDKTDTLKSIFMVLRVIGACACKVCACKPLAYFMEASGNIIKTTMRPDKMSNDGSSTIAKSWALVMGSERITFSNAWARVNQSEVFRVDSLKKYKHTKMKAEFSPQKTKMLERLKGFGPLRCGTFLATFFIKRGNRAKPLLMKVLTTKLRAPPTNKRVKNSAPLTGGVADTAGECRAGKRSVGRNKFARVMARIHNDGVVGRGCVVGIQREKPSSTRGLTTNTATAQRTTPP</sequence>
<evidence type="ECO:0000256" key="1">
    <source>
        <dbReference type="SAM" id="MobiDB-lite"/>
    </source>
</evidence>
<feature type="region of interest" description="Disordered" evidence="1">
    <location>
        <begin position="245"/>
        <end position="266"/>
    </location>
</feature>
<comment type="caution">
    <text evidence="2">The sequence shown here is derived from an EMBL/GenBank/DDBJ whole genome shotgun (WGS) entry which is preliminary data.</text>
</comment>
<gene>
    <name evidence="2" type="ORF">BEN30_11915</name>
</gene>
<evidence type="ECO:0000313" key="2">
    <source>
        <dbReference type="EMBL" id="OEJ66563.1"/>
    </source>
</evidence>
<protein>
    <submittedName>
        <fullName evidence="2">Uncharacterized protein</fullName>
    </submittedName>
</protein>
<evidence type="ECO:0000313" key="3">
    <source>
        <dbReference type="Proteomes" id="UP000095347"/>
    </source>
</evidence>
<reference evidence="3" key="1">
    <citation type="submission" date="2016-07" db="EMBL/GenBank/DDBJ databases">
        <authorList>
            <person name="Florea S."/>
            <person name="Webb J.S."/>
            <person name="Jaromczyk J."/>
            <person name="Schardl C.L."/>
        </authorList>
    </citation>
    <scope>NUCLEOTIDE SEQUENCE [LARGE SCALE GENOMIC DNA]</scope>
    <source>
        <strain evidence="3">MV-1</strain>
    </source>
</reference>
<proteinExistence type="predicted"/>
<dbReference type="Proteomes" id="UP000095347">
    <property type="component" value="Unassembled WGS sequence"/>
</dbReference>
<accession>A0A1E5Q6Q2</accession>
<feature type="compositionally biased region" description="Low complexity" evidence="1">
    <location>
        <begin position="254"/>
        <end position="266"/>
    </location>
</feature>
<dbReference type="AlphaFoldDB" id="A0A1E5Q6Q2"/>
<keyword evidence="3" id="KW-1185">Reference proteome</keyword>